<dbReference type="Pfam" id="PF01284">
    <property type="entry name" value="MARVEL"/>
    <property type="match status" value="1"/>
</dbReference>
<dbReference type="PANTHER" id="PTHR37451:SF5">
    <property type="entry name" value="MARVEL DOMAIN-CONTAINING PROTEIN"/>
    <property type="match status" value="1"/>
</dbReference>
<evidence type="ECO:0000256" key="2">
    <source>
        <dbReference type="ARBA" id="ARBA00022692"/>
    </source>
</evidence>
<feature type="domain" description="MARVEL" evidence="6">
    <location>
        <begin position="15"/>
        <end position="141"/>
    </location>
</feature>
<dbReference type="AlphaFoldDB" id="A0AA40BEA5"/>
<name>A0AA40BEA5_9PEZI</name>
<evidence type="ECO:0000313" key="8">
    <source>
        <dbReference type="Proteomes" id="UP001172159"/>
    </source>
</evidence>
<evidence type="ECO:0000259" key="6">
    <source>
        <dbReference type="Pfam" id="PF01284"/>
    </source>
</evidence>
<evidence type="ECO:0000256" key="4">
    <source>
        <dbReference type="ARBA" id="ARBA00023136"/>
    </source>
</evidence>
<feature type="transmembrane region" description="Helical" evidence="5">
    <location>
        <begin position="95"/>
        <end position="114"/>
    </location>
</feature>
<reference evidence="7" key="1">
    <citation type="submission" date="2023-06" db="EMBL/GenBank/DDBJ databases">
        <title>Genome-scale phylogeny and comparative genomics of the fungal order Sordariales.</title>
        <authorList>
            <consortium name="Lawrence Berkeley National Laboratory"/>
            <person name="Hensen N."/>
            <person name="Bonometti L."/>
            <person name="Westerberg I."/>
            <person name="Brannstrom I.O."/>
            <person name="Guillou S."/>
            <person name="Cros-Aarteil S."/>
            <person name="Calhoun S."/>
            <person name="Haridas S."/>
            <person name="Kuo A."/>
            <person name="Mondo S."/>
            <person name="Pangilinan J."/>
            <person name="Riley R."/>
            <person name="Labutti K."/>
            <person name="Andreopoulos B."/>
            <person name="Lipzen A."/>
            <person name="Chen C."/>
            <person name="Yanf M."/>
            <person name="Daum C."/>
            <person name="Ng V."/>
            <person name="Clum A."/>
            <person name="Steindorff A."/>
            <person name="Ohm R."/>
            <person name="Martin F."/>
            <person name="Silar P."/>
            <person name="Natvig D."/>
            <person name="Lalanne C."/>
            <person name="Gautier V."/>
            <person name="Ament-Velasquez S.L."/>
            <person name="Kruys A."/>
            <person name="Hutchinson M.I."/>
            <person name="Powell A.J."/>
            <person name="Barry K."/>
            <person name="Miller A.N."/>
            <person name="Grigoriev I.V."/>
            <person name="Debuchy R."/>
            <person name="Gladieux P."/>
            <person name="Thoren M.H."/>
            <person name="Johannesson H."/>
        </authorList>
    </citation>
    <scope>NUCLEOTIDE SEQUENCE</scope>
    <source>
        <strain evidence="7">CBS 540.89</strain>
    </source>
</reference>
<feature type="transmembrane region" description="Helical" evidence="5">
    <location>
        <begin position="51"/>
        <end position="75"/>
    </location>
</feature>
<keyword evidence="2 5" id="KW-0812">Transmembrane</keyword>
<keyword evidence="4 5" id="KW-0472">Membrane</keyword>
<comment type="subcellular location">
    <subcellularLocation>
        <location evidence="1">Membrane</location>
        <topology evidence="1">Multi-pass membrane protein</topology>
    </subcellularLocation>
</comment>
<organism evidence="7 8">
    <name type="scientific">Apiosordaria backusii</name>
    <dbReference type="NCBI Taxonomy" id="314023"/>
    <lineage>
        <taxon>Eukaryota</taxon>
        <taxon>Fungi</taxon>
        <taxon>Dikarya</taxon>
        <taxon>Ascomycota</taxon>
        <taxon>Pezizomycotina</taxon>
        <taxon>Sordariomycetes</taxon>
        <taxon>Sordariomycetidae</taxon>
        <taxon>Sordariales</taxon>
        <taxon>Lasiosphaeriaceae</taxon>
        <taxon>Apiosordaria</taxon>
    </lineage>
</organism>
<evidence type="ECO:0000313" key="7">
    <source>
        <dbReference type="EMBL" id="KAK0732610.1"/>
    </source>
</evidence>
<keyword evidence="3 5" id="KW-1133">Transmembrane helix</keyword>
<evidence type="ECO:0000256" key="3">
    <source>
        <dbReference type="ARBA" id="ARBA00022989"/>
    </source>
</evidence>
<dbReference type="PANTHER" id="PTHR37451">
    <property type="entry name" value="MARVEL DOMAIN"/>
    <property type="match status" value="1"/>
</dbReference>
<sequence length="181" mass="19310">MVLFTPHNGTQKIILPLRAVQGVFSLLVLALSAYVAHWYNTTTIISSPSQINFLFFASLWSLVSILTLELFIPRFVAPKTAASNYIALGVELSNVVFWFAGFVALAVFLSKLLFCRGSVCQSAQADVAFAAGGWLLWTGTGVLMAKDVISKGGLAAMGAPSWGRKKSAAPVEVPAGKVETV</sequence>
<evidence type="ECO:0000256" key="1">
    <source>
        <dbReference type="ARBA" id="ARBA00004141"/>
    </source>
</evidence>
<feature type="transmembrane region" description="Helical" evidence="5">
    <location>
        <begin position="20"/>
        <end position="39"/>
    </location>
</feature>
<dbReference type="EMBL" id="JAUKTV010000008">
    <property type="protein sequence ID" value="KAK0732610.1"/>
    <property type="molecule type" value="Genomic_DNA"/>
</dbReference>
<comment type="caution">
    <text evidence="7">The sequence shown here is derived from an EMBL/GenBank/DDBJ whole genome shotgun (WGS) entry which is preliminary data.</text>
</comment>
<gene>
    <name evidence="7" type="ORF">B0T21DRAFT_384846</name>
</gene>
<proteinExistence type="predicted"/>
<evidence type="ECO:0000256" key="5">
    <source>
        <dbReference type="SAM" id="Phobius"/>
    </source>
</evidence>
<accession>A0AA40BEA5</accession>
<dbReference type="Proteomes" id="UP001172159">
    <property type="component" value="Unassembled WGS sequence"/>
</dbReference>
<protein>
    <submittedName>
        <fullName evidence="7">Membrane-associating domain-containing protein</fullName>
    </submittedName>
</protein>
<dbReference type="GO" id="GO:0016020">
    <property type="term" value="C:membrane"/>
    <property type="evidence" value="ECO:0007669"/>
    <property type="project" value="UniProtKB-SubCell"/>
</dbReference>
<dbReference type="InterPro" id="IPR008253">
    <property type="entry name" value="Marvel"/>
</dbReference>
<keyword evidence="8" id="KW-1185">Reference proteome</keyword>